<keyword evidence="2" id="KW-1185">Reference proteome</keyword>
<name>A0AA40FSI5_9HYME</name>
<accession>A0AA40FSI5</accession>
<sequence length="128" mass="15229">MLHAVMLSSGLGRGRNEWYPGFYLQRRQLGCRMNRGEQETLFRQSRQLTRIMPSHEDLVLSVLKSPISQHQQQQRQQYHHTHHSHEYHVNCQGHQNHRNCTHSGTLKLIEEIQFILYRVTIERLLAAH</sequence>
<comment type="caution">
    <text evidence="1">The sequence shown here is derived from an EMBL/GenBank/DDBJ whole genome shotgun (WGS) entry which is preliminary data.</text>
</comment>
<organism evidence="1 2">
    <name type="scientific">Melipona bicolor</name>
    <dbReference type="NCBI Taxonomy" id="60889"/>
    <lineage>
        <taxon>Eukaryota</taxon>
        <taxon>Metazoa</taxon>
        <taxon>Ecdysozoa</taxon>
        <taxon>Arthropoda</taxon>
        <taxon>Hexapoda</taxon>
        <taxon>Insecta</taxon>
        <taxon>Pterygota</taxon>
        <taxon>Neoptera</taxon>
        <taxon>Endopterygota</taxon>
        <taxon>Hymenoptera</taxon>
        <taxon>Apocrita</taxon>
        <taxon>Aculeata</taxon>
        <taxon>Apoidea</taxon>
        <taxon>Anthophila</taxon>
        <taxon>Apidae</taxon>
        <taxon>Melipona</taxon>
    </lineage>
</organism>
<evidence type="ECO:0000313" key="2">
    <source>
        <dbReference type="Proteomes" id="UP001177670"/>
    </source>
</evidence>
<proteinExistence type="predicted"/>
<reference evidence="1" key="1">
    <citation type="submission" date="2021-10" db="EMBL/GenBank/DDBJ databases">
        <title>Melipona bicolor Genome sequencing and assembly.</title>
        <authorList>
            <person name="Araujo N.S."/>
            <person name="Arias M.C."/>
        </authorList>
    </citation>
    <scope>NUCLEOTIDE SEQUENCE</scope>
    <source>
        <strain evidence="1">USP_2M_L1-L4_2017</strain>
        <tissue evidence="1">Whole body</tissue>
    </source>
</reference>
<dbReference type="Proteomes" id="UP001177670">
    <property type="component" value="Unassembled WGS sequence"/>
</dbReference>
<dbReference type="EMBL" id="JAHYIQ010000018">
    <property type="protein sequence ID" value="KAK1124418.1"/>
    <property type="molecule type" value="Genomic_DNA"/>
</dbReference>
<dbReference type="AlphaFoldDB" id="A0AA40FSI5"/>
<evidence type="ECO:0000313" key="1">
    <source>
        <dbReference type="EMBL" id="KAK1124418.1"/>
    </source>
</evidence>
<gene>
    <name evidence="1" type="ORF">K0M31_006778</name>
</gene>
<protein>
    <submittedName>
        <fullName evidence="1">Uncharacterized protein</fullName>
    </submittedName>
</protein>